<keyword evidence="3" id="KW-1185">Reference proteome</keyword>
<proteinExistence type="predicted"/>
<dbReference type="InterPro" id="IPR025110">
    <property type="entry name" value="AMP-bd_C"/>
</dbReference>
<dbReference type="InterPro" id="IPR045851">
    <property type="entry name" value="AMP-bd_C_sf"/>
</dbReference>
<gene>
    <name evidence="2" type="ORF">H5J25_02305</name>
</gene>
<dbReference type="Gene3D" id="3.30.300.30">
    <property type="match status" value="1"/>
</dbReference>
<dbReference type="Proteomes" id="UP000595894">
    <property type="component" value="Chromosome"/>
</dbReference>
<dbReference type="Pfam" id="PF13193">
    <property type="entry name" value="AMP-binding_C"/>
    <property type="match status" value="1"/>
</dbReference>
<evidence type="ECO:0000259" key="1">
    <source>
        <dbReference type="Pfam" id="PF13193"/>
    </source>
</evidence>
<reference evidence="3" key="1">
    <citation type="submission" date="2020-09" db="EMBL/GenBank/DDBJ databases">
        <title>Sphingomonas sp., a new species isolated from pork steak.</title>
        <authorList>
            <person name="Heidler von Heilborn D."/>
        </authorList>
    </citation>
    <scope>NUCLEOTIDE SEQUENCE [LARGE SCALE GENOMIC DNA]</scope>
</reference>
<name>A0A974NV77_9SPHN</name>
<accession>A0A974NV77</accession>
<sequence length="67" mass="7475">MKAIVSPKAGRHIEPASIIQWTRDRIAGYKAPKSVDVVQSLPCNATGKINKQELRKNYWPSAGRDIN</sequence>
<evidence type="ECO:0000313" key="3">
    <source>
        <dbReference type="Proteomes" id="UP000595894"/>
    </source>
</evidence>
<protein>
    <recommendedName>
        <fullName evidence="1">AMP-binding enzyme C-terminal domain-containing protein</fullName>
    </recommendedName>
</protein>
<dbReference type="AlphaFoldDB" id="A0A974NV77"/>
<evidence type="ECO:0000313" key="2">
    <source>
        <dbReference type="EMBL" id="QQV77654.1"/>
    </source>
</evidence>
<dbReference type="SUPFAM" id="SSF56801">
    <property type="entry name" value="Acetyl-CoA synthetase-like"/>
    <property type="match status" value="1"/>
</dbReference>
<organism evidence="2 3">
    <name type="scientific">Sphingomonas aliaeris</name>
    <dbReference type="NCBI Taxonomy" id="2759526"/>
    <lineage>
        <taxon>Bacteria</taxon>
        <taxon>Pseudomonadati</taxon>
        <taxon>Pseudomonadota</taxon>
        <taxon>Alphaproteobacteria</taxon>
        <taxon>Sphingomonadales</taxon>
        <taxon>Sphingomonadaceae</taxon>
        <taxon>Sphingomonas</taxon>
    </lineage>
</organism>
<dbReference type="EMBL" id="CP061035">
    <property type="protein sequence ID" value="QQV77654.1"/>
    <property type="molecule type" value="Genomic_DNA"/>
</dbReference>
<feature type="domain" description="AMP-binding enzyme C-terminal" evidence="1">
    <location>
        <begin position="2"/>
        <end position="48"/>
    </location>
</feature>
<dbReference type="KEGG" id="sari:H5J25_02305"/>